<keyword evidence="12" id="KW-1185">Reference proteome</keyword>
<protein>
    <recommendedName>
        <fullName evidence="9">Holliday junction branch migration complex subunit RuvB</fullName>
        <ecNumber evidence="9">3.6.4.-</ecNumber>
    </recommendedName>
</protein>
<feature type="region of interest" description="Small ATPAse domain (RuvB-S)" evidence="9">
    <location>
        <begin position="185"/>
        <end position="255"/>
    </location>
</feature>
<evidence type="ECO:0000313" key="12">
    <source>
        <dbReference type="Proteomes" id="UP000820977"/>
    </source>
</evidence>
<keyword evidence="2 9" id="KW-0547">Nucleotide-binding</keyword>
<sequence>MDDKFDIRRDTVTASEKDFENALRPLQFSDFSGQQKVVENLEVFVEAAKYRGEPLDHTLLHGPPGLGKTTLSNIIANELGVGFKLTSGPVLDKPGDLAGILTSLEPREVLFIDEIHRLSPVVEEYLYSAMEDYRIDIMIDKGPSARSIQIDLNPFTLVGATTRSGLLTAPLRARFGINLHLEYYEPETLTKIIQRSAGILRVPIDTDAAVEIAGRSRGTPRIANALLRRVRDFAQVKGTGRIDVAITEVALTALNIDRYGLDEIDNKILLMIIDKFKGGPVGISTIATAIGEDAGTVEEVYEPFLIMEGFIKRTPRGRMVTELAYTHFGRNPCNGNIMEPELF</sequence>
<comment type="similarity">
    <text evidence="9">Belongs to the RuvB family.</text>
</comment>
<name>A0ABX2AXW5_9BACT</name>
<comment type="subunit">
    <text evidence="9">Homohexamer. Forms an RuvA(8)-RuvB(12)-Holliday junction (HJ) complex. HJ DNA is sandwiched between 2 RuvA tetramers; dsDNA enters through RuvA and exits via RuvB. An RuvB hexamer assembles on each DNA strand where it exits the tetramer. Each RuvB hexamer is contacted by two RuvA subunits (via domain III) on 2 adjacent RuvB subunits; this complex drives branch migration. In the full resolvosome a probable DNA-RuvA(4)-RuvB(12)-RuvC(2) complex forms which resolves the HJ.</text>
</comment>
<comment type="caution">
    <text evidence="11">The sequence shown here is derived from an EMBL/GenBank/DDBJ whole genome shotgun (WGS) entry which is preliminary data.</text>
</comment>
<dbReference type="InterPro" id="IPR036388">
    <property type="entry name" value="WH-like_DNA-bd_sf"/>
</dbReference>
<dbReference type="CDD" id="cd00009">
    <property type="entry name" value="AAA"/>
    <property type="match status" value="1"/>
</dbReference>
<feature type="binding site" evidence="9">
    <location>
        <position position="65"/>
    </location>
    <ligand>
        <name>ATP</name>
        <dbReference type="ChEBI" id="CHEBI:30616"/>
    </ligand>
</feature>
<dbReference type="InterPro" id="IPR027417">
    <property type="entry name" value="P-loop_NTPase"/>
</dbReference>
<evidence type="ECO:0000256" key="6">
    <source>
        <dbReference type="ARBA" id="ARBA00023125"/>
    </source>
</evidence>
<evidence type="ECO:0000256" key="8">
    <source>
        <dbReference type="ARBA" id="ARBA00023204"/>
    </source>
</evidence>
<comment type="subcellular location">
    <subcellularLocation>
        <location evidence="9">Cytoplasm</location>
    </subcellularLocation>
</comment>
<keyword evidence="3 9" id="KW-0227">DNA damage</keyword>
<reference evidence="11 12" key="1">
    <citation type="submission" date="2020-05" db="EMBL/GenBank/DDBJ databases">
        <title>Distinct polysaccharide utilization as determinants for interspecies competition between intestinal Prevotella spp.</title>
        <authorList>
            <person name="Galvez E.J.C."/>
            <person name="Iljazovic A."/>
            <person name="Strowig T."/>
        </authorList>
    </citation>
    <scope>NUCLEOTIDE SEQUENCE [LARGE SCALE GENOMIC DNA]</scope>
    <source>
        <strain evidence="11 12">PCHR</strain>
    </source>
</reference>
<evidence type="ECO:0000256" key="4">
    <source>
        <dbReference type="ARBA" id="ARBA00022801"/>
    </source>
</evidence>
<keyword evidence="4 9" id="KW-0378">Hydrolase</keyword>
<dbReference type="RefSeq" id="WP_172343512.1">
    <property type="nucleotide sequence ID" value="NZ_CASYYZ010000024.1"/>
</dbReference>
<dbReference type="Gene3D" id="1.10.8.60">
    <property type="match status" value="1"/>
</dbReference>
<feature type="binding site" evidence="9">
    <location>
        <position position="69"/>
    </location>
    <ligand>
        <name>ATP</name>
        <dbReference type="ChEBI" id="CHEBI:30616"/>
    </ligand>
</feature>
<dbReference type="PANTHER" id="PTHR42848:SF1">
    <property type="entry name" value="HOLLIDAY JUNCTION BRANCH MIGRATION COMPLEX SUBUNIT RUVB"/>
    <property type="match status" value="1"/>
</dbReference>
<dbReference type="PANTHER" id="PTHR42848">
    <property type="match status" value="1"/>
</dbReference>
<feature type="binding site" evidence="9">
    <location>
        <position position="184"/>
    </location>
    <ligand>
        <name>ATP</name>
        <dbReference type="ChEBI" id="CHEBI:30616"/>
    </ligand>
</feature>
<feature type="domain" description="AAA+ ATPase" evidence="10">
    <location>
        <begin position="54"/>
        <end position="185"/>
    </location>
</feature>
<evidence type="ECO:0000256" key="2">
    <source>
        <dbReference type="ARBA" id="ARBA00022741"/>
    </source>
</evidence>
<evidence type="ECO:0000256" key="7">
    <source>
        <dbReference type="ARBA" id="ARBA00023172"/>
    </source>
</evidence>
<feature type="region of interest" description="Head domain (RuvB-H)" evidence="9">
    <location>
        <begin position="258"/>
        <end position="343"/>
    </location>
</feature>
<comment type="caution">
    <text evidence="9">Lacks conserved residue(s) required for the propagation of feature annotation.</text>
</comment>
<comment type="domain">
    <text evidence="9">Has 3 domains, the large (RuvB-L) and small ATPase (RuvB-S) domains and the C-terminal head (RuvB-H) domain. The head domain binds DNA, while the ATPase domains jointly bind ATP, ADP or are empty depending on the state of the subunit in the translocation cycle. During a single DNA translocation step the structure of each domain remains the same, but their relative positions change.</text>
</comment>
<evidence type="ECO:0000256" key="1">
    <source>
        <dbReference type="ARBA" id="ARBA00022490"/>
    </source>
</evidence>
<dbReference type="InterPro" id="IPR008823">
    <property type="entry name" value="RuvB_wg_C"/>
</dbReference>
<feature type="binding site" evidence="9">
    <location>
        <begin position="131"/>
        <end position="133"/>
    </location>
    <ligand>
        <name>ATP</name>
        <dbReference type="ChEBI" id="CHEBI:30616"/>
    </ligand>
</feature>
<dbReference type="NCBIfam" id="NF000868">
    <property type="entry name" value="PRK00080.1"/>
    <property type="match status" value="1"/>
</dbReference>
<feature type="binding site" evidence="9">
    <location>
        <position position="174"/>
    </location>
    <ligand>
        <name>ATP</name>
        <dbReference type="ChEBI" id="CHEBI:30616"/>
    </ligand>
</feature>
<dbReference type="Gene3D" id="1.10.10.10">
    <property type="entry name" value="Winged helix-like DNA-binding domain superfamily/Winged helix DNA-binding domain"/>
    <property type="match status" value="1"/>
</dbReference>
<evidence type="ECO:0000256" key="5">
    <source>
        <dbReference type="ARBA" id="ARBA00022840"/>
    </source>
</evidence>
<feature type="binding site" evidence="9">
    <location>
        <position position="69"/>
    </location>
    <ligand>
        <name>Mg(2+)</name>
        <dbReference type="ChEBI" id="CHEBI:18420"/>
    </ligand>
</feature>
<dbReference type="Pfam" id="PF17864">
    <property type="entry name" value="AAA_lid_4"/>
    <property type="match status" value="1"/>
</dbReference>
<feature type="binding site" evidence="9">
    <location>
        <position position="68"/>
    </location>
    <ligand>
        <name>ATP</name>
        <dbReference type="ChEBI" id="CHEBI:30616"/>
    </ligand>
</feature>
<gene>
    <name evidence="9 11" type="primary">ruvB</name>
    <name evidence="11" type="ORF">HPS54_00365</name>
</gene>
<accession>A0ABX2AXW5</accession>
<dbReference type="SUPFAM" id="SSF46785">
    <property type="entry name" value="Winged helix' DNA-binding domain"/>
    <property type="match status" value="1"/>
</dbReference>
<dbReference type="Proteomes" id="UP000820977">
    <property type="component" value="Unassembled WGS sequence"/>
</dbReference>
<feature type="binding site" evidence="9">
    <location>
        <position position="221"/>
    </location>
    <ligand>
        <name>ATP</name>
        <dbReference type="ChEBI" id="CHEBI:30616"/>
    </ligand>
</feature>
<dbReference type="InterPro" id="IPR004605">
    <property type="entry name" value="DNA_helicase_Holl-junc_RuvB"/>
</dbReference>
<keyword evidence="1 9" id="KW-0963">Cytoplasm</keyword>
<keyword evidence="11" id="KW-0347">Helicase</keyword>
<dbReference type="GO" id="GO:0016787">
    <property type="term" value="F:hydrolase activity"/>
    <property type="evidence" value="ECO:0007669"/>
    <property type="project" value="UniProtKB-KW"/>
</dbReference>
<keyword evidence="6 9" id="KW-0238">DNA-binding</keyword>
<organism evidence="11 12">
    <name type="scientific">Xylanibacter caecicola</name>
    <dbReference type="NCBI Taxonomy" id="2736294"/>
    <lineage>
        <taxon>Bacteria</taxon>
        <taxon>Pseudomonadati</taxon>
        <taxon>Bacteroidota</taxon>
        <taxon>Bacteroidia</taxon>
        <taxon>Bacteroidales</taxon>
        <taxon>Prevotellaceae</taxon>
        <taxon>Xylanibacter</taxon>
    </lineage>
</organism>
<feature type="binding site" evidence="9">
    <location>
        <position position="24"/>
    </location>
    <ligand>
        <name>ATP</name>
        <dbReference type="ChEBI" id="CHEBI:30616"/>
    </ligand>
</feature>
<comment type="catalytic activity">
    <reaction evidence="9">
        <text>ATP + H2O = ADP + phosphate + H(+)</text>
        <dbReference type="Rhea" id="RHEA:13065"/>
        <dbReference type="ChEBI" id="CHEBI:15377"/>
        <dbReference type="ChEBI" id="CHEBI:15378"/>
        <dbReference type="ChEBI" id="CHEBI:30616"/>
        <dbReference type="ChEBI" id="CHEBI:43474"/>
        <dbReference type="ChEBI" id="CHEBI:456216"/>
    </reaction>
</comment>
<dbReference type="InterPro" id="IPR003593">
    <property type="entry name" value="AAA+_ATPase"/>
</dbReference>
<dbReference type="SUPFAM" id="SSF52540">
    <property type="entry name" value="P-loop containing nucleoside triphosphate hydrolases"/>
    <property type="match status" value="1"/>
</dbReference>
<dbReference type="NCBIfam" id="TIGR00635">
    <property type="entry name" value="ruvB"/>
    <property type="match status" value="1"/>
</dbReference>
<dbReference type="Pfam" id="PF05491">
    <property type="entry name" value="WHD_RuvB"/>
    <property type="match status" value="1"/>
</dbReference>
<comment type="function">
    <text evidence="9">The RuvA-RuvB-RuvC complex processes Holliday junction (HJ) DNA during genetic recombination and DNA repair, while the RuvA-RuvB complex plays an important role in the rescue of blocked DNA replication forks via replication fork reversal (RFR). RuvA specifically binds to HJ cruciform DNA, conferring on it an open structure. The RuvB hexamer acts as an ATP-dependent pump, pulling dsDNA into and through the RuvAB complex. RuvB forms 2 homohexamers on either side of HJ DNA bound by 1 or 2 RuvA tetramers; 4 subunits per hexamer contact DNA at a time. Coordinated motions by a converter formed by DNA-disengaged RuvB subunits stimulates ATP hydrolysis and nucleotide exchange. Immobilization of the converter enables RuvB to convert the ATP-contained energy into a lever motion, pulling 2 nucleotides of DNA out of the RuvA tetramer per ATP hydrolyzed, thus driving DNA branch migration. The RuvB motors rotate together with the DNA substrate, which together with the progressing nucleotide cycle form the mechanistic basis for DNA recombination by continuous HJ branch migration. Branch migration allows RuvC to scan DNA until it finds its consensus sequence, where it cleaves and resolves cruciform DNA.</text>
</comment>
<feature type="binding site" evidence="9">
    <location>
        <position position="318"/>
    </location>
    <ligand>
        <name>DNA</name>
        <dbReference type="ChEBI" id="CHEBI:16991"/>
    </ligand>
</feature>
<feature type="binding site" evidence="9">
    <location>
        <position position="70"/>
    </location>
    <ligand>
        <name>ATP</name>
        <dbReference type="ChEBI" id="CHEBI:30616"/>
    </ligand>
</feature>
<keyword evidence="7 9" id="KW-0233">DNA recombination</keyword>
<dbReference type="EMBL" id="JABKKJ010000001">
    <property type="protein sequence ID" value="NPE23981.1"/>
    <property type="molecule type" value="Genomic_DNA"/>
</dbReference>
<keyword evidence="8 9" id="KW-0234">DNA repair</keyword>
<dbReference type="HAMAP" id="MF_00016">
    <property type="entry name" value="DNA_HJ_migration_RuvB"/>
    <property type="match status" value="1"/>
</dbReference>
<evidence type="ECO:0000259" key="10">
    <source>
        <dbReference type="SMART" id="SM00382"/>
    </source>
</evidence>
<evidence type="ECO:0000256" key="9">
    <source>
        <dbReference type="HAMAP-Rule" id="MF_00016"/>
    </source>
</evidence>
<dbReference type="InterPro" id="IPR036390">
    <property type="entry name" value="WH_DNA-bd_sf"/>
</dbReference>
<dbReference type="GO" id="GO:0003678">
    <property type="term" value="F:DNA helicase activity"/>
    <property type="evidence" value="ECO:0007669"/>
    <property type="project" value="UniProtKB-EC"/>
</dbReference>
<dbReference type="Pfam" id="PF05496">
    <property type="entry name" value="RuvB_N"/>
    <property type="match status" value="1"/>
</dbReference>
<dbReference type="InterPro" id="IPR008824">
    <property type="entry name" value="RuvB-like_N"/>
</dbReference>
<proteinExistence type="inferred from homology"/>
<keyword evidence="5 9" id="KW-0067">ATP-binding</keyword>
<dbReference type="SMART" id="SM00382">
    <property type="entry name" value="AAA"/>
    <property type="match status" value="1"/>
</dbReference>
<evidence type="ECO:0000313" key="11">
    <source>
        <dbReference type="EMBL" id="NPE23981.1"/>
    </source>
</evidence>
<feature type="binding site" evidence="9">
    <location>
        <position position="313"/>
    </location>
    <ligand>
        <name>DNA</name>
        <dbReference type="ChEBI" id="CHEBI:16991"/>
    </ligand>
</feature>
<dbReference type="InterPro" id="IPR041445">
    <property type="entry name" value="AAA_lid_4"/>
</dbReference>
<feature type="binding site" evidence="9">
    <location>
        <position position="23"/>
    </location>
    <ligand>
        <name>ATP</name>
        <dbReference type="ChEBI" id="CHEBI:30616"/>
    </ligand>
</feature>
<dbReference type="EC" id="3.6.4.-" evidence="9"/>
<dbReference type="Gene3D" id="3.40.50.300">
    <property type="entry name" value="P-loop containing nucleotide triphosphate hydrolases"/>
    <property type="match status" value="1"/>
</dbReference>
<evidence type="ECO:0000256" key="3">
    <source>
        <dbReference type="ARBA" id="ARBA00022763"/>
    </source>
</evidence>